<gene>
    <name evidence="2" type="ORF">GCM10011372_21190</name>
</gene>
<dbReference type="InterPro" id="IPR000835">
    <property type="entry name" value="HTH_MarR-typ"/>
</dbReference>
<comment type="caution">
    <text evidence="2">The sequence shown here is derived from an EMBL/GenBank/DDBJ whole genome shotgun (WGS) entry which is preliminary data.</text>
</comment>
<evidence type="ECO:0000313" key="2">
    <source>
        <dbReference type="EMBL" id="GGJ82600.1"/>
    </source>
</evidence>
<name>A0A917PK93_9MICO</name>
<proteinExistence type="predicted"/>
<sequence length="158" mass="16725">MSQNASPSADAIEFAYEVKALVPALNAALAEVFHPIGLSCVQADALMALEERQPATLSGLAQHLVAESGHPSRLVSRLEAMGLVRREGSPHDGRASLLTLTAEGAAKAAAARRSREPLAHDLAARHGDVLRRITAELRMLRGELEGSREARPLLSAAP</sequence>
<dbReference type="GO" id="GO:0006950">
    <property type="term" value="P:response to stress"/>
    <property type="evidence" value="ECO:0007669"/>
    <property type="project" value="TreeGrafter"/>
</dbReference>
<dbReference type="InterPro" id="IPR036388">
    <property type="entry name" value="WH-like_DNA-bd_sf"/>
</dbReference>
<accession>A0A917PK93</accession>
<dbReference type="GO" id="GO:0003700">
    <property type="term" value="F:DNA-binding transcription factor activity"/>
    <property type="evidence" value="ECO:0007669"/>
    <property type="project" value="InterPro"/>
</dbReference>
<dbReference type="Pfam" id="PF12802">
    <property type="entry name" value="MarR_2"/>
    <property type="match status" value="1"/>
</dbReference>
<dbReference type="InterPro" id="IPR039422">
    <property type="entry name" value="MarR/SlyA-like"/>
</dbReference>
<evidence type="ECO:0000313" key="3">
    <source>
        <dbReference type="Proteomes" id="UP000636956"/>
    </source>
</evidence>
<dbReference type="AlphaFoldDB" id="A0A917PK93"/>
<organism evidence="2 3">
    <name type="scientific">Agromyces bauzanensis</name>
    <dbReference type="NCBI Taxonomy" id="1308924"/>
    <lineage>
        <taxon>Bacteria</taxon>
        <taxon>Bacillati</taxon>
        <taxon>Actinomycetota</taxon>
        <taxon>Actinomycetes</taxon>
        <taxon>Micrococcales</taxon>
        <taxon>Microbacteriaceae</taxon>
        <taxon>Agromyces</taxon>
    </lineage>
</organism>
<reference evidence="2" key="1">
    <citation type="journal article" date="2014" name="Int. J. Syst. Evol. Microbiol.">
        <title>Complete genome sequence of Corynebacterium casei LMG S-19264T (=DSM 44701T), isolated from a smear-ripened cheese.</title>
        <authorList>
            <consortium name="US DOE Joint Genome Institute (JGI-PGF)"/>
            <person name="Walter F."/>
            <person name="Albersmeier A."/>
            <person name="Kalinowski J."/>
            <person name="Ruckert C."/>
        </authorList>
    </citation>
    <scope>NUCLEOTIDE SEQUENCE</scope>
    <source>
        <strain evidence="2">CGMCC 1.8984</strain>
    </source>
</reference>
<dbReference type="PROSITE" id="PS50995">
    <property type="entry name" value="HTH_MARR_2"/>
    <property type="match status" value="1"/>
</dbReference>
<keyword evidence="3" id="KW-1185">Reference proteome</keyword>
<reference evidence="2" key="2">
    <citation type="submission" date="2020-09" db="EMBL/GenBank/DDBJ databases">
        <authorList>
            <person name="Sun Q."/>
            <person name="Zhou Y."/>
        </authorList>
    </citation>
    <scope>NUCLEOTIDE SEQUENCE</scope>
    <source>
        <strain evidence="2">CGMCC 1.8984</strain>
    </source>
</reference>
<dbReference type="InterPro" id="IPR036390">
    <property type="entry name" value="WH_DNA-bd_sf"/>
</dbReference>
<dbReference type="PANTHER" id="PTHR33164:SF43">
    <property type="entry name" value="HTH-TYPE TRANSCRIPTIONAL REPRESSOR YETL"/>
    <property type="match status" value="1"/>
</dbReference>
<evidence type="ECO:0000259" key="1">
    <source>
        <dbReference type="PROSITE" id="PS50995"/>
    </source>
</evidence>
<dbReference type="EMBL" id="BMMD01000011">
    <property type="protein sequence ID" value="GGJ82600.1"/>
    <property type="molecule type" value="Genomic_DNA"/>
</dbReference>
<dbReference type="PANTHER" id="PTHR33164">
    <property type="entry name" value="TRANSCRIPTIONAL REGULATOR, MARR FAMILY"/>
    <property type="match status" value="1"/>
</dbReference>
<feature type="domain" description="HTH marR-type" evidence="1">
    <location>
        <begin position="11"/>
        <end position="158"/>
    </location>
</feature>
<dbReference type="RefSeq" id="WP_188743406.1">
    <property type="nucleotide sequence ID" value="NZ_BAABFW010000085.1"/>
</dbReference>
<dbReference type="Proteomes" id="UP000636956">
    <property type="component" value="Unassembled WGS sequence"/>
</dbReference>
<protein>
    <recommendedName>
        <fullName evidence="1">HTH marR-type domain-containing protein</fullName>
    </recommendedName>
</protein>
<dbReference type="SUPFAM" id="SSF46785">
    <property type="entry name" value="Winged helix' DNA-binding domain"/>
    <property type="match status" value="1"/>
</dbReference>
<dbReference type="SMART" id="SM00347">
    <property type="entry name" value="HTH_MARR"/>
    <property type="match status" value="1"/>
</dbReference>
<dbReference type="Gene3D" id="1.10.10.10">
    <property type="entry name" value="Winged helix-like DNA-binding domain superfamily/Winged helix DNA-binding domain"/>
    <property type="match status" value="1"/>
</dbReference>